<accession>A0A481Z5J5</accession>
<organism evidence="1">
    <name type="scientific">Pithovirus LCPAC103</name>
    <dbReference type="NCBI Taxonomy" id="2506588"/>
    <lineage>
        <taxon>Viruses</taxon>
        <taxon>Pithoviruses</taxon>
    </lineage>
</organism>
<sequence length="42" mass="4308">MNMKNNIITVMMAMLNNSTKAAALPKLVSDGAGRGIGDTTVG</sequence>
<reference evidence="1" key="1">
    <citation type="journal article" date="2019" name="MBio">
        <title>Virus Genomes from Deep Sea Sediments Expand the Ocean Megavirome and Support Independent Origins of Viral Gigantism.</title>
        <authorList>
            <person name="Backstrom D."/>
            <person name="Yutin N."/>
            <person name="Jorgensen S.L."/>
            <person name="Dharamshi J."/>
            <person name="Homa F."/>
            <person name="Zaremba-Niedwiedzka K."/>
            <person name="Spang A."/>
            <person name="Wolf Y.I."/>
            <person name="Koonin E.V."/>
            <person name="Ettema T.J."/>
        </authorList>
    </citation>
    <scope>NUCLEOTIDE SEQUENCE</scope>
</reference>
<gene>
    <name evidence="1" type="ORF">LCPAC103_00700</name>
</gene>
<proteinExistence type="predicted"/>
<evidence type="ECO:0000313" key="1">
    <source>
        <dbReference type="EMBL" id="QBK90389.1"/>
    </source>
</evidence>
<name>A0A481Z5J5_9VIRU</name>
<protein>
    <submittedName>
        <fullName evidence="1">Uncharacterized protein</fullName>
    </submittedName>
</protein>
<dbReference type="EMBL" id="MK500481">
    <property type="protein sequence ID" value="QBK90389.1"/>
    <property type="molecule type" value="Genomic_DNA"/>
</dbReference>